<dbReference type="RefSeq" id="WP_315999484.1">
    <property type="nucleotide sequence ID" value="NZ_JAWDJT010000012.1"/>
</dbReference>
<accession>A0ABU3TKY4</accession>
<evidence type="ECO:0000313" key="2">
    <source>
        <dbReference type="Proteomes" id="UP001250698"/>
    </source>
</evidence>
<reference evidence="1 2" key="1">
    <citation type="submission" date="2023-10" db="EMBL/GenBank/DDBJ databases">
        <title>Hymenobacter endophyticus sp. nov., an isolate from the leaf tissues of wheat.</title>
        <authorList>
            <person name="Dai Y."/>
        </authorList>
    </citation>
    <scope>NUCLEOTIDE SEQUENCE [LARGE SCALE GENOMIC DNA]</scope>
    <source>
        <strain evidence="1 2">ZK17L-C2</strain>
    </source>
</reference>
<protein>
    <submittedName>
        <fullName evidence="1">Uncharacterized protein</fullName>
    </submittedName>
</protein>
<keyword evidence="2" id="KW-1185">Reference proteome</keyword>
<comment type="caution">
    <text evidence="1">The sequence shown here is derived from an EMBL/GenBank/DDBJ whole genome shotgun (WGS) entry which is preliminary data.</text>
</comment>
<proteinExistence type="predicted"/>
<evidence type="ECO:0000313" key="1">
    <source>
        <dbReference type="EMBL" id="MDU0372026.1"/>
    </source>
</evidence>
<gene>
    <name evidence="1" type="ORF">ROI90_16595</name>
</gene>
<dbReference type="Proteomes" id="UP001250698">
    <property type="component" value="Unassembled WGS sequence"/>
</dbReference>
<organism evidence="1 2">
    <name type="scientific">Hymenobacter endophyticus</name>
    <dbReference type="NCBI Taxonomy" id="3076335"/>
    <lineage>
        <taxon>Bacteria</taxon>
        <taxon>Pseudomonadati</taxon>
        <taxon>Bacteroidota</taxon>
        <taxon>Cytophagia</taxon>
        <taxon>Cytophagales</taxon>
        <taxon>Hymenobacteraceae</taxon>
        <taxon>Hymenobacter</taxon>
    </lineage>
</organism>
<sequence length="232" mass="26653">MPPLSGYRTLFNTTCYFVQKADAPAGLSFASHLVLDQPLHAFASMRGWQLEAEPGRWLDVFNNGPLAAQLNLVTGELWTPTYPKEGWVLEGIMQPDYLVRKADGVPVAWSSLQPRWWGMFRSMKDQYQMYRQFSSLPTDSALRMRDLKLLTSKENRYGVYEHTATGLYYISYVLPTEFFQEYLAGPYSPQELLTTGDRIFLRRTGIDTVLDMLEKKSSRSSSPRKRAVEKVE</sequence>
<dbReference type="EMBL" id="JAWDJT010000012">
    <property type="protein sequence ID" value="MDU0372026.1"/>
    <property type="molecule type" value="Genomic_DNA"/>
</dbReference>
<name>A0ABU3TKY4_9BACT</name>